<evidence type="ECO:0000256" key="1">
    <source>
        <dbReference type="SAM" id="MobiDB-lite"/>
    </source>
</evidence>
<dbReference type="InterPro" id="IPR038573">
    <property type="entry name" value="BrnT_sf"/>
</dbReference>
<comment type="caution">
    <text evidence="2">The sequence shown here is derived from an EMBL/GenBank/DDBJ whole genome shotgun (WGS) entry which is preliminary data.</text>
</comment>
<dbReference type="EMBL" id="CABVPX010000005">
    <property type="protein sequence ID" value="VWB36340.1"/>
    <property type="molecule type" value="Genomic_DNA"/>
</dbReference>
<dbReference type="InterPro" id="IPR007460">
    <property type="entry name" value="BrnT_toxin"/>
</dbReference>
<sequence length="223" mass="25050">MPTRMRVPRRADADSRKRNGLPQITLRAVAASQQSVPSFTTATYSAVSKGKKPLPDSQMTRREADFLQFSGRFFDIAPDWPSGRTGTSGPTPHNRSLIPATRCTRSRCHPRQGSISASTKTSYHLMFSHPQLVEIPFVFDDAKDLSNRLKHGISLRMAEFAEWEAACVWPDTRRDCGETRWICLVPIGARLHAAIVVPRGRTLRVVSLRKANNREMSRYEEGG</sequence>
<feature type="region of interest" description="Disordered" evidence="1">
    <location>
        <begin position="79"/>
        <end position="98"/>
    </location>
</feature>
<feature type="region of interest" description="Disordered" evidence="1">
    <location>
        <begin position="1"/>
        <end position="22"/>
    </location>
</feature>
<name>A0A9Q9SFJ0_9BURK</name>
<reference evidence="2 3" key="1">
    <citation type="submission" date="2019-09" db="EMBL/GenBank/DDBJ databases">
        <authorList>
            <person name="Depoorter E."/>
        </authorList>
    </citation>
    <scope>NUCLEOTIDE SEQUENCE [LARGE SCALE GENOMIC DNA]</scope>
    <source>
        <strain evidence="2">LMG 24066</strain>
    </source>
</reference>
<gene>
    <name evidence="2" type="ORF">BAR24066_01590</name>
</gene>
<proteinExistence type="predicted"/>
<organism evidence="2 3">
    <name type="scientific">Burkholderia arboris</name>
    <dbReference type="NCBI Taxonomy" id="488730"/>
    <lineage>
        <taxon>Bacteria</taxon>
        <taxon>Pseudomonadati</taxon>
        <taxon>Pseudomonadota</taxon>
        <taxon>Betaproteobacteria</taxon>
        <taxon>Burkholderiales</taxon>
        <taxon>Burkholderiaceae</taxon>
        <taxon>Burkholderia</taxon>
        <taxon>Burkholderia cepacia complex</taxon>
    </lineage>
</organism>
<dbReference type="Gene3D" id="3.10.450.530">
    <property type="entry name" value="Ribonuclease toxin, BrnT, of type II toxin-antitoxin system"/>
    <property type="match status" value="1"/>
</dbReference>
<feature type="compositionally biased region" description="Polar residues" evidence="1">
    <location>
        <begin position="84"/>
        <end position="94"/>
    </location>
</feature>
<dbReference type="Pfam" id="PF04365">
    <property type="entry name" value="BrnT_toxin"/>
    <property type="match status" value="1"/>
</dbReference>
<evidence type="ECO:0000313" key="2">
    <source>
        <dbReference type="EMBL" id="VWB36340.1"/>
    </source>
</evidence>
<evidence type="ECO:0000313" key="3">
    <source>
        <dbReference type="Proteomes" id="UP000494172"/>
    </source>
</evidence>
<dbReference type="Proteomes" id="UP000494172">
    <property type="component" value="Unassembled WGS sequence"/>
</dbReference>
<protein>
    <recommendedName>
        <fullName evidence="4">BrnT family toxin</fullName>
    </recommendedName>
</protein>
<accession>A0A9Q9SFJ0</accession>
<dbReference type="AlphaFoldDB" id="A0A9Q9SFJ0"/>
<evidence type="ECO:0008006" key="4">
    <source>
        <dbReference type="Google" id="ProtNLM"/>
    </source>
</evidence>